<gene>
    <name evidence="1" type="ORF">MLD38_037391</name>
</gene>
<keyword evidence="2" id="KW-1185">Reference proteome</keyword>
<dbReference type="Proteomes" id="UP001057402">
    <property type="component" value="Chromosome 11"/>
</dbReference>
<dbReference type="EMBL" id="CM042890">
    <property type="protein sequence ID" value="KAI4312586.1"/>
    <property type="molecule type" value="Genomic_DNA"/>
</dbReference>
<protein>
    <submittedName>
        <fullName evidence="1">Uncharacterized protein</fullName>
    </submittedName>
</protein>
<reference evidence="2" key="1">
    <citation type="journal article" date="2023" name="Front. Plant Sci.">
        <title>Chromosomal-level genome assembly of Melastoma candidum provides insights into trichome evolution.</title>
        <authorList>
            <person name="Zhong Y."/>
            <person name="Wu W."/>
            <person name="Sun C."/>
            <person name="Zou P."/>
            <person name="Liu Y."/>
            <person name="Dai S."/>
            <person name="Zhou R."/>
        </authorList>
    </citation>
    <scope>NUCLEOTIDE SEQUENCE [LARGE SCALE GENOMIC DNA]</scope>
</reference>
<organism evidence="1 2">
    <name type="scientific">Melastoma candidum</name>
    <dbReference type="NCBI Taxonomy" id="119954"/>
    <lineage>
        <taxon>Eukaryota</taxon>
        <taxon>Viridiplantae</taxon>
        <taxon>Streptophyta</taxon>
        <taxon>Embryophyta</taxon>
        <taxon>Tracheophyta</taxon>
        <taxon>Spermatophyta</taxon>
        <taxon>Magnoliopsida</taxon>
        <taxon>eudicotyledons</taxon>
        <taxon>Gunneridae</taxon>
        <taxon>Pentapetalae</taxon>
        <taxon>rosids</taxon>
        <taxon>malvids</taxon>
        <taxon>Myrtales</taxon>
        <taxon>Melastomataceae</taxon>
        <taxon>Melastomatoideae</taxon>
        <taxon>Melastomateae</taxon>
        <taxon>Melastoma</taxon>
    </lineage>
</organism>
<proteinExistence type="predicted"/>
<evidence type="ECO:0000313" key="1">
    <source>
        <dbReference type="EMBL" id="KAI4312586.1"/>
    </source>
</evidence>
<name>A0ACB9LMI7_9MYRT</name>
<sequence length="353" mass="37696">MATPSVSSFCFVILLCSAAAEALEGGLSVELIHRDSPKSPFYDPSETPFQRAEKAVRRSIACVRDLRSNDEGEPSADISRIDGEYLINITIGTPPVSMMTIADTGSDLIWTQCQPCDVCFPQVAPLFNPRASSTYEQVHCVSDKCHLYDKTFCNTEGFTCQYSAVYGDQSHSEGNISTDIIELTTLSGSPEPVPFPGMAFGCGIKNDGLFSIHATGIVGLSAGKASLVSQIGGYLSRLFAYCLVPFFSTSKYTSKLTFGFDAQLTGPGIVTTPLILKSPRQYYYLTLEGISVNGKKFMVSGSSGPGAVTGNMVIDSGTTLTWLPSNLYGQIVQAVSAAISLPRAKDPIAGYGL</sequence>
<evidence type="ECO:0000313" key="2">
    <source>
        <dbReference type="Proteomes" id="UP001057402"/>
    </source>
</evidence>
<comment type="caution">
    <text evidence="1">The sequence shown here is derived from an EMBL/GenBank/DDBJ whole genome shotgun (WGS) entry which is preliminary data.</text>
</comment>
<accession>A0ACB9LMI7</accession>